<evidence type="ECO:0000313" key="1">
    <source>
        <dbReference type="EMBL" id="ETO62965.1"/>
    </source>
</evidence>
<accession>A0A080Z8K4</accession>
<comment type="caution">
    <text evidence="1">The sequence shown here is derived from an EMBL/GenBank/DDBJ whole genome shotgun (WGS) entry which is preliminary data.</text>
</comment>
<reference evidence="1 2" key="1">
    <citation type="submission" date="2013-11" db="EMBL/GenBank/DDBJ databases">
        <title>The Genome Sequence of Phytophthora parasitica P1976.</title>
        <authorList>
            <consortium name="The Broad Institute Genomics Platform"/>
            <person name="Russ C."/>
            <person name="Tyler B."/>
            <person name="Panabieres F."/>
            <person name="Shan W."/>
            <person name="Tripathy S."/>
            <person name="Grunwald N."/>
            <person name="Machado M."/>
            <person name="Johnson C.S."/>
            <person name="Walker B."/>
            <person name="Young S."/>
            <person name="Zeng Q."/>
            <person name="Gargeya S."/>
            <person name="Fitzgerald M."/>
            <person name="Haas B."/>
            <person name="Abouelleil A."/>
            <person name="Allen A.W."/>
            <person name="Alvarado L."/>
            <person name="Arachchi H.M."/>
            <person name="Berlin A.M."/>
            <person name="Chapman S.B."/>
            <person name="Gainer-Dewar J."/>
            <person name="Goldberg J."/>
            <person name="Griggs A."/>
            <person name="Gujja S."/>
            <person name="Hansen M."/>
            <person name="Howarth C."/>
            <person name="Imamovic A."/>
            <person name="Ireland A."/>
            <person name="Larimer J."/>
            <person name="McCowan C."/>
            <person name="Murphy C."/>
            <person name="Pearson M."/>
            <person name="Poon T.W."/>
            <person name="Priest M."/>
            <person name="Roberts A."/>
            <person name="Saif S."/>
            <person name="Shea T."/>
            <person name="Sisk P."/>
            <person name="Sykes S."/>
            <person name="Wortman J."/>
            <person name="Nusbaum C."/>
            <person name="Birren B."/>
        </authorList>
    </citation>
    <scope>NUCLEOTIDE SEQUENCE [LARGE SCALE GENOMIC DNA]</scope>
    <source>
        <strain evidence="1 2">P1976</strain>
    </source>
</reference>
<proteinExistence type="predicted"/>
<evidence type="ECO:0000313" key="2">
    <source>
        <dbReference type="Proteomes" id="UP000028582"/>
    </source>
</evidence>
<protein>
    <submittedName>
        <fullName evidence="1">Uncharacterized protein</fullName>
    </submittedName>
</protein>
<organism evidence="1 2">
    <name type="scientific">Phytophthora nicotianae P1976</name>
    <dbReference type="NCBI Taxonomy" id="1317066"/>
    <lineage>
        <taxon>Eukaryota</taxon>
        <taxon>Sar</taxon>
        <taxon>Stramenopiles</taxon>
        <taxon>Oomycota</taxon>
        <taxon>Peronosporomycetes</taxon>
        <taxon>Peronosporales</taxon>
        <taxon>Peronosporaceae</taxon>
        <taxon>Phytophthora</taxon>
    </lineage>
</organism>
<dbReference type="EMBL" id="ANJA01003525">
    <property type="protein sequence ID" value="ETO62965.1"/>
    <property type="molecule type" value="Genomic_DNA"/>
</dbReference>
<sequence length="161" mass="18131">MESELPVQENVNGLVKHKGLLPDWKPVRDNRTRPHTELRTGPELGVWARANAALRHMATTRQSPKTCFKQKAITRVRYPAIFFFSFMGTSTWREMGSPFTFRSSLSLTGAAYLTLSCSNDAASEEKDISCTIIKPNMVDFNVTLINAPSLPPGFQETRFCF</sequence>
<dbReference type="Proteomes" id="UP000028582">
    <property type="component" value="Unassembled WGS sequence"/>
</dbReference>
<name>A0A080Z8K4_PHYNI</name>
<gene>
    <name evidence="1" type="ORF">F444_19134</name>
</gene>
<dbReference type="AlphaFoldDB" id="A0A080Z8K4"/>